<dbReference type="EMBL" id="JBHSCZ010000003">
    <property type="protein sequence ID" value="MFC4263699.1"/>
    <property type="molecule type" value="Genomic_DNA"/>
</dbReference>
<gene>
    <name evidence="3" type="ORF">ACFOWM_12460</name>
</gene>
<feature type="domain" description="Transglutaminase-like" evidence="2">
    <location>
        <begin position="45"/>
        <end position="159"/>
    </location>
</feature>
<organism evidence="3 4">
    <name type="scientific">Ferruginibacter yonginensis</name>
    <dbReference type="NCBI Taxonomy" id="1310416"/>
    <lineage>
        <taxon>Bacteria</taxon>
        <taxon>Pseudomonadati</taxon>
        <taxon>Bacteroidota</taxon>
        <taxon>Chitinophagia</taxon>
        <taxon>Chitinophagales</taxon>
        <taxon>Chitinophagaceae</taxon>
        <taxon>Ferruginibacter</taxon>
    </lineage>
</organism>
<name>A0ABV8QXJ9_9BACT</name>
<evidence type="ECO:0000313" key="3">
    <source>
        <dbReference type="EMBL" id="MFC4263699.1"/>
    </source>
</evidence>
<dbReference type="InterPro" id="IPR052557">
    <property type="entry name" value="CAP/Cytokinesis_protein"/>
</dbReference>
<dbReference type="PANTHER" id="PTHR46333">
    <property type="entry name" value="CYTOKINESIS PROTEIN 3"/>
    <property type="match status" value="1"/>
</dbReference>
<dbReference type="Gene3D" id="3.10.620.30">
    <property type="match status" value="1"/>
</dbReference>
<dbReference type="InterPro" id="IPR002931">
    <property type="entry name" value="Transglutaminase-like"/>
</dbReference>
<proteinExistence type="predicted"/>
<dbReference type="InterPro" id="IPR038765">
    <property type="entry name" value="Papain-like_cys_pep_sf"/>
</dbReference>
<comment type="caution">
    <text evidence="3">The sequence shown here is derived from an EMBL/GenBank/DDBJ whole genome shotgun (WGS) entry which is preliminary data.</text>
</comment>
<evidence type="ECO:0000256" key="1">
    <source>
        <dbReference type="SAM" id="SignalP"/>
    </source>
</evidence>
<dbReference type="SUPFAM" id="SSF54001">
    <property type="entry name" value="Cysteine proteinases"/>
    <property type="match status" value="1"/>
</dbReference>
<keyword evidence="1" id="KW-0732">Signal</keyword>
<reference evidence="4" key="1">
    <citation type="journal article" date="2019" name="Int. J. Syst. Evol. Microbiol.">
        <title>The Global Catalogue of Microorganisms (GCM) 10K type strain sequencing project: providing services to taxonomists for standard genome sequencing and annotation.</title>
        <authorList>
            <consortium name="The Broad Institute Genomics Platform"/>
            <consortium name="The Broad Institute Genome Sequencing Center for Infectious Disease"/>
            <person name="Wu L."/>
            <person name="Ma J."/>
        </authorList>
    </citation>
    <scope>NUCLEOTIDE SEQUENCE [LARGE SCALE GENOMIC DNA]</scope>
    <source>
        <strain evidence="4">CECT 8289</strain>
    </source>
</reference>
<dbReference type="Pfam" id="PF01841">
    <property type="entry name" value="Transglut_core"/>
    <property type="match status" value="1"/>
</dbReference>
<protein>
    <submittedName>
        <fullName evidence="3">Transglutaminase domain-containing protein</fullName>
    </submittedName>
</protein>
<dbReference type="RefSeq" id="WP_379710632.1">
    <property type="nucleotide sequence ID" value="NZ_JBHSCZ010000003.1"/>
</dbReference>
<sequence>MSKLFCTIAILLGCSSAFAQHEKYKKVDETIEKIGALNNINVAVIADTITEPFNDNEQKARAIFYWISHHIAIDPKATKQNDTKNNLPENVIALRRATPLGFSLLFQEMCSTAKIRCLSVDGYVKHFATDINEVPDEINFSWNVVQLGQSPDTWFLVDACSASGYLDKKLTLFTKQFTSEYFFADRKLFNQAYYPDNDAWQLGGGVKSLKEYYSMPVINSKAFELDMALNKNTPITGFIKTKIGVPVTFNFSINPNKKIETIALIMGDDKKLPKPEAMNFENTGGTVTFSYKFKKEETFPVKIMIDGREALQYMVEVAE</sequence>
<keyword evidence="4" id="KW-1185">Reference proteome</keyword>
<dbReference type="Proteomes" id="UP001595907">
    <property type="component" value="Unassembled WGS sequence"/>
</dbReference>
<feature type="signal peptide" evidence="1">
    <location>
        <begin position="1"/>
        <end position="19"/>
    </location>
</feature>
<evidence type="ECO:0000313" key="4">
    <source>
        <dbReference type="Proteomes" id="UP001595907"/>
    </source>
</evidence>
<evidence type="ECO:0000259" key="2">
    <source>
        <dbReference type="Pfam" id="PF01841"/>
    </source>
</evidence>
<feature type="chain" id="PRO_5045377316" evidence="1">
    <location>
        <begin position="20"/>
        <end position="319"/>
    </location>
</feature>
<dbReference type="PANTHER" id="PTHR46333:SF2">
    <property type="entry name" value="CYTOKINESIS PROTEIN 3"/>
    <property type="match status" value="1"/>
</dbReference>
<accession>A0ABV8QXJ9</accession>